<evidence type="ECO:0000256" key="10">
    <source>
        <dbReference type="ARBA" id="ARBA00022840"/>
    </source>
</evidence>
<evidence type="ECO:0000256" key="1">
    <source>
        <dbReference type="ARBA" id="ARBA00004964"/>
    </source>
</evidence>
<evidence type="ECO:0000256" key="12">
    <source>
        <dbReference type="ARBA" id="ARBA00023277"/>
    </source>
</evidence>
<dbReference type="InterPro" id="IPR040999">
    <property type="entry name" value="Mak_N_cap"/>
</dbReference>
<dbReference type="SUPFAM" id="SSF56112">
    <property type="entry name" value="Protein kinase-like (PK-like)"/>
    <property type="match status" value="1"/>
</dbReference>
<evidence type="ECO:0000256" key="8">
    <source>
        <dbReference type="ARBA" id="ARBA00022741"/>
    </source>
</evidence>
<protein>
    <recommendedName>
        <fullName evidence="5">Maltokinase</fullName>
        <ecNumber evidence="4">2.7.1.175</ecNumber>
    </recommendedName>
    <alternativeName>
        <fullName evidence="13">Maltose-1-phosphate synthase</fullName>
    </alternativeName>
</protein>
<evidence type="ECO:0000256" key="7">
    <source>
        <dbReference type="ARBA" id="ARBA00022679"/>
    </source>
</evidence>
<dbReference type="HOGENOM" id="CLU_029675_0_0_11"/>
<keyword evidence="10" id="KW-0067">ATP-binding</keyword>
<keyword evidence="7" id="KW-0808">Transferase</keyword>
<dbReference type="Gene3D" id="3.90.1200.10">
    <property type="match status" value="1"/>
</dbReference>
<dbReference type="InterPro" id="IPR011009">
    <property type="entry name" value="Kinase-like_dom_sf"/>
</dbReference>
<dbReference type="Proteomes" id="UP000001919">
    <property type="component" value="Chromosome"/>
</dbReference>
<dbReference type="GO" id="GO:0016301">
    <property type="term" value="F:kinase activity"/>
    <property type="evidence" value="ECO:0007669"/>
    <property type="project" value="UniProtKB-KW"/>
</dbReference>
<evidence type="ECO:0000256" key="2">
    <source>
        <dbReference type="ARBA" id="ARBA00006219"/>
    </source>
</evidence>
<gene>
    <name evidence="17" type="ordered locus">Bfae_26350</name>
</gene>
<evidence type="ECO:0000256" key="11">
    <source>
        <dbReference type="ARBA" id="ARBA00023056"/>
    </source>
</evidence>
<feature type="region of interest" description="Disordered" evidence="15">
    <location>
        <begin position="111"/>
        <end position="137"/>
    </location>
</feature>
<feature type="compositionally biased region" description="Low complexity" evidence="15">
    <location>
        <begin position="1"/>
        <end position="18"/>
    </location>
</feature>
<evidence type="ECO:0000256" key="6">
    <source>
        <dbReference type="ARBA" id="ARBA00022600"/>
    </source>
</evidence>
<evidence type="ECO:0000259" key="16">
    <source>
        <dbReference type="Pfam" id="PF18085"/>
    </source>
</evidence>
<dbReference type="GO" id="GO:0005978">
    <property type="term" value="P:glycogen biosynthetic process"/>
    <property type="evidence" value="ECO:0007669"/>
    <property type="project" value="UniProtKB-UniPathway"/>
</dbReference>
<dbReference type="UniPathway" id="UPA00164"/>
<evidence type="ECO:0000313" key="17">
    <source>
        <dbReference type="EMBL" id="ACU86409.1"/>
    </source>
</evidence>
<keyword evidence="11" id="KW-0320">Glycogen biosynthesis</keyword>
<reference evidence="17 18" key="1">
    <citation type="journal article" date="2009" name="Stand. Genomic Sci.">
        <title>Complete genome sequence of Brachybacterium faecium type strain (Schefferle 6-10).</title>
        <authorList>
            <person name="Lapidus A."/>
            <person name="Pukall R."/>
            <person name="Labuttii K."/>
            <person name="Copeland A."/>
            <person name="Del Rio T.G."/>
            <person name="Nolan M."/>
            <person name="Chen F."/>
            <person name="Lucas S."/>
            <person name="Tice H."/>
            <person name="Cheng J.F."/>
            <person name="Bruce D."/>
            <person name="Goodwin L."/>
            <person name="Pitluck S."/>
            <person name="Rohde M."/>
            <person name="Goker M."/>
            <person name="Pati A."/>
            <person name="Ivanova N."/>
            <person name="Mavrommatis K."/>
            <person name="Chen A."/>
            <person name="Palaniappan K."/>
            <person name="D'haeseleer P."/>
            <person name="Chain P."/>
            <person name="Bristow J."/>
            <person name="Eisen J.A."/>
            <person name="Markowitz V."/>
            <person name="Hugenholtz P."/>
            <person name="Kyrpides N.C."/>
            <person name="Klenk H.P."/>
        </authorList>
    </citation>
    <scope>NUCLEOTIDE SEQUENCE [LARGE SCALE GENOMIC DNA]</scope>
    <source>
        <strain evidence="18">ATCC 43885 / DSM 4810 / JCM 11609 / LMG 19847 / NBRC 14762 / NCIMB 9860 / 6-10</strain>
    </source>
</reference>
<proteinExistence type="inferred from homology"/>
<name>C7MGW1_BRAFD</name>
<evidence type="ECO:0000256" key="4">
    <source>
        <dbReference type="ARBA" id="ARBA00011962"/>
    </source>
</evidence>
<evidence type="ECO:0000256" key="5">
    <source>
        <dbReference type="ARBA" id="ARBA00013882"/>
    </source>
</evidence>
<keyword evidence="12" id="KW-0119">Carbohydrate metabolism</keyword>
<comment type="catalytic activity">
    <reaction evidence="14">
        <text>D-maltose + ATP = alpha-maltose 1-phosphate + ADP + H(+)</text>
        <dbReference type="Rhea" id="RHEA:31915"/>
        <dbReference type="ChEBI" id="CHEBI:15378"/>
        <dbReference type="ChEBI" id="CHEBI:17306"/>
        <dbReference type="ChEBI" id="CHEBI:30616"/>
        <dbReference type="ChEBI" id="CHEBI:63576"/>
        <dbReference type="ChEBI" id="CHEBI:456216"/>
        <dbReference type="EC" id="2.7.1.175"/>
    </reaction>
</comment>
<dbReference type="OrthoDB" id="3787729at2"/>
<keyword evidence="8" id="KW-0547">Nucleotide-binding</keyword>
<dbReference type="GO" id="GO:0005524">
    <property type="term" value="F:ATP binding"/>
    <property type="evidence" value="ECO:0007669"/>
    <property type="project" value="UniProtKB-KW"/>
</dbReference>
<sequence>MDASRAPSSSSAAAPARGVARRGEDPPAPLDVSALPPLGEVLEQLTGQLAAWMPAQRWYAHKGAGTPRARISGWAPLRIAPDHLTLLVVVAVSVRDGAEARYQVPLMLRRPAPDREDGTGSARAAAGSHAFDGSHATGVADAPEAVDAADGADARAEIGVIAVPGGPLRVDDATRDPDGRAALLATLVSGDGAAGPSLGLACHRPVPEAPLPLGRAMRSRVFSGEQSNTSLIVEIEGASPLIVKLFRLLQDGENPDVVLQGALTAAGSTRVPALVGSATVGVEGLRTHALLAQEFLPGVEDAWPLALRLAAAGEELATGPLGAAVAEVHRDLAAALGTAEADRAAAEAMVAQMRERLRAVCARVPQVAEHREKLEALFDAALGVPWPALQRIHGDLHLGQVLQVPHRGWVLLDFEGEPLRALSQRSLPDCPLRDVAGMLRSLDYAAGAVRHGSGRDASAWAADARAAFLAGYIEEAGRDGAAVDTAAGSVLLAAFEADKAVYEALYEARNRPDWLPIPLAALARLSARAAGAGSAG</sequence>
<comment type="subunit">
    <text evidence="3">Monomer.</text>
</comment>
<dbReference type="PATRIC" id="fig|446465.5.peg.2597"/>
<keyword evidence="18" id="KW-1185">Reference proteome</keyword>
<dbReference type="AlphaFoldDB" id="C7MGW1"/>
<evidence type="ECO:0000256" key="15">
    <source>
        <dbReference type="SAM" id="MobiDB-lite"/>
    </source>
</evidence>
<evidence type="ECO:0000256" key="3">
    <source>
        <dbReference type="ARBA" id="ARBA00011245"/>
    </source>
</evidence>
<comment type="similarity">
    <text evidence="2">Belongs to the aminoglycoside phosphotransferase family.</text>
</comment>
<evidence type="ECO:0000256" key="13">
    <source>
        <dbReference type="ARBA" id="ARBA00031251"/>
    </source>
</evidence>
<dbReference type="KEGG" id="bfa:Bfae_26350"/>
<evidence type="ECO:0000313" key="18">
    <source>
        <dbReference type="Proteomes" id="UP000001919"/>
    </source>
</evidence>
<dbReference type="STRING" id="446465.Bfae_26350"/>
<keyword evidence="9" id="KW-0418">Kinase</keyword>
<dbReference type="EMBL" id="CP001643">
    <property type="protein sequence ID" value="ACU86409.1"/>
    <property type="molecule type" value="Genomic_DNA"/>
</dbReference>
<feature type="domain" description="Maltokinase N-terminal cap" evidence="16">
    <location>
        <begin position="52"/>
        <end position="134"/>
    </location>
</feature>
<accession>C7MGW1</accession>
<dbReference type="eggNOG" id="COG3281">
    <property type="taxonomic scope" value="Bacteria"/>
</dbReference>
<organism evidence="17 18">
    <name type="scientific">Brachybacterium faecium (strain ATCC 43885 / DSM 4810 / JCM 11609 / LMG 19847 / NBRC 14762 / NCIMB 9860 / 6-10)</name>
    <dbReference type="NCBI Taxonomy" id="446465"/>
    <lineage>
        <taxon>Bacteria</taxon>
        <taxon>Bacillati</taxon>
        <taxon>Actinomycetota</taxon>
        <taxon>Actinomycetes</taxon>
        <taxon>Micrococcales</taxon>
        <taxon>Dermabacteraceae</taxon>
        <taxon>Brachybacterium</taxon>
    </lineage>
</organism>
<dbReference type="EC" id="2.7.1.175" evidence="4"/>
<evidence type="ECO:0000256" key="14">
    <source>
        <dbReference type="ARBA" id="ARBA00049067"/>
    </source>
</evidence>
<comment type="pathway">
    <text evidence="1">Glycan biosynthesis; glycogen biosynthesis.</text>
</comment>
<keyword evidence="6" id="KW-0321">Glycogen metabolism</keyword>
<evidence type="ECO:0000256" key="9">
    <source>
        <dbReference type="ARBA" id="ARBA00022777"/>
    </source>
</evidence>
<dbReference type="Pfam" id="PF18085">
    <property type="entry name" value="Mak_N_cap"/>
    <property type="match status" value="1"/>
</dbReference>
<feature type="region of interest" description="Disordered" evidence="15">
    <location>
        <begin position="1"/>
        <end position="34"/>
    </location>
</feature>